<dbReference type="PROSITE" id="PS51257">
    <property type="entry name" value="PROKAR_LIPOPROTEIN"/>
    <property type="match status" value="1"/>
</dbReference>
<dbReference type="AlphaFoldDB" id="A0A068NQU1"/>
<feature type="signal peptide" evidence="2">
    <location>
        <begin position="1"/>
        <end position="22"/>
    </location>
</feature>
<dbReference type="HOGENOM" id="CLU_2616805_0_0_0"/>
<name>A0A068NQU1_FIMGI</name>
<evidence type="ECO:0000313" key="3">
    <source>
        <dbReference type="EMBL" id="AIE85811.1"/>
    </source>
</evidence>
<evidence type="ECO:0008006" key="5">
    <source>
        <dbReference type="Google" id="ProtNLM"/>
    </source>
</evidence>
<organism evidence="3 4">
    <name type="scientific">Fimbriimonas ginsengisoli Gsoil 348</name>
    <dbReference type="NCBI Taxonomy" id="661478"/>
    <lineage>
        <taxon>Bacteria</taxon>
        <taxon>Bacillati</taxon>
        <taxon>Armatimonadota</taxon>
        <taxon>Fimbriimonadia</taxon>
        <taxon>Fimbriimonadales</taxon>
        <taxon>Fimbriimonadaceae</taxon>
        <taxon>Fimbriimonas</taxon>
    </lineage>
</organism>
<dbReference type="EMBL" id="CP007139">
    <property type="protein sequence ID" value="AIE85811.1"/>
    <property type="molecule type" value="Genomic_DNA"/>
</dbReference>
<evidence type="ECO:0000256" key="2">
    <source>
        <dbReference type="SAM" id="SignalP"/>
    </source>
</evidence>
<dbReference type="STRING" id="661478.OP10G_2443"/>
<protein>
    <recommendedName>
        <fullName evidence="5">Lipoprotein</fullName>
    </recommendedName>
</protein>
<proteinExistence type="predicted"/>
<feature type="compositionally biased region" description="Gly residues" evidence="1">
    <location>
        <begin position="66"/>
        <end position="78"/>
    </location>
</feature>
<dbReference type="KEGG" id="fgi:OP10G_2443"/>
<dbReference type="RefSeq" id="WP_025225630.1">
    <property type="nucleotide sequence ID" value="NZ_CP007139.1"/>
</dbReference>
<keyword evidence="2" id="KW-0732">Signal</keyword>
<feature type="region of interest" description="Disordered" evidence="1">
    <location>
        <begin position="20"/>
        <end position="78"/>
    </location>
</feature>
<feature type="chain" id="PRO_5001654186" description="Lipoprotein" evidence="2">
    <location>
        <begin position="23"/>
        <end position="78"/>
    </location>
</feature>
<keyword evidence="4" id="KW-1185">Reference proteome</keyword>
<evidence type="ECO:0000256" key="1">
    <source>
        <dbReference type="SAM" id="MobiDB-lite"/>
    </source>
</evidence>
<sequence>MIKPVNLWAGLASLLLIGAMGAGCGSSPSQPDEKKMHEMLGGPPSLESMSKKPRGAKQPAGNPAGQPGGQPGAAPGGK</sequence>
<accession>A0A068NQU1</accession>
<evidence type="ECO:0000313" key="4">
    <source>
        <dbReference type="Proteomes" id="UP000027982"/>
    </source>
</evidence>
<dbReference type="Proteomes" id="UP000027982">
    <property type="component" value="Chromosome"/>
</dbReference>
<gene>
    <name evidence="3" type="ORF">OP10G_2443</name>
</gene>
<feature type="compositionally biased region" description="Low complexity" evidence="1">
    <location>
        <begin position="56"/>
        <end position="65"/>
    </location>
</feature>
<reference evidence="3 4" key="1">
    <citation type="journal article" date="2014" name="PLoS ONE">
        <title>The first complete genome sequence of the class fimbriimonadia in the phylum armatimonadetes.</title>
        <authorList>
            <person name="Hu Z.Y."/>
            <person name="Wang Y.Z."/>
            <person name="Im W.T."/>
            <person name="Wang S.Y."/>
            <person name="Zhao G.P."/>
            <person name="Zheng H.J."/>
            <person name="Quan Z.X."/>
        </authorList>
    </citation>
    <scope>NUCLEOTIDE SEQUENCE [LARGE SCALE GENOMIC DNA]</scope>
    <source>
        <strain evidence="3">Gsoil 348</strain>
    </source>
</reference>